<evidence type="ECO:0008006" key="7">
    <source>
        <dbReference type="Google" id="ProtNLM"/>
    </source>
</evidence>
<reference evidence="5" key="1">
    <citation type="submission" date="2021-01" db="UniProtKB">
        <authorList>
            <consortium name="EnsemblPlants"/>
        </authorList>
    </citation>
    <scope>IDENTIFICATION</scope>
</reference>
<dbReference type="Pfam" id="PF09118">
    <property type="entry name" value="GO-like_E_set"/>
    <property type="match status" value="1"/>
</dbReference>
<dbReference type="InterPro" id="IPR009880">
    <property type="entry name" value="Glyoxal_oxidase_N"/>
</dbReference>
<dbReference type="Gene3D" id="2.60.40.10">
    <property type="entry name" value="Immunoglobulins"/>
    <property type="match status" value="1"/>
</dbReference>
<dbReference type="InterPro" id="IPR015202">
    <property type="entry name" value="GO-like_E_set"/>
</dbReference>
<keyword evidence="6" id="KW-1185">Reference proteome</keyword>
<dbReference type="PANTHER" id="PTHR32208">
    <property type="entry name" value="SECRETED PROTEIN-RELATED"/>
    <property type="match status" value="1"/>
</dbReference>
<dbReference type="SUPFAM" id="SSF50965">
    <property type="entry name" value="Galactose oxidase, central domain"/>
    <property type="match status" value="1"/>
</dbReference>
<dbReference type="SUPFAM" id="SSF81296">
    <property type="entry name" value="E set domains"/>
    <property type="match status" value="1"/>
</dbReference>
<feature type="domain" description="Galactose oxidase-like Early set" evidence="4">
    <location>
        <begin position="478"/>
        <end position="584"/>
    </location>
</feature>
<feature type="signal peptide" evidence="2">
    <location>
        <begin position="1"/>
        <end position="28"/>
    </location>
</feature>
<sequence>MAPPSSMVDFLKALCLVPLLFGYGHSIAAPFDLFKPFGSDNNNNSPSDNFKTSYDGKWELLTKNAAVVGMHIQLMPNSRVILYDATQEGDSMINLTPGTPCRIVYPRQGDPPGTKPRRDCLAHAIDYDPDDGSMRPLKLESNGWCSSGGLTADGTFTSTGGWYEGERAVRYIQGCPTCDWSEYPTGLASPRWYSTQAILPDGRIIILGGRRAWSYEYLPPKGRDNLPAQLHNFPFFWETTDPRDENNLYPFAYVSTDGNLFVFANNRSLLLNPVTNRVVREFPVLPGGSRCYPASAMSALLPINVESPSQVNIPAEVIVCGGAPQRAYRMAEDQKVFLTALDDCNRLVITDPFAEWKKEKMPTPRVMSDMLILPTAELLMINGARKGTSAWQFADDPVYTPFVYDPEKAEGKRFKILKASNIPRMYHSTSVLLPDGKILVTGSSTNPRYMFKNVKFPTELRLEKFAPHYLDPKLAKHRPEILQFGATKELEYQQKFTVQFEVEESEVEGSGVKVTMLRPPFTTHGYSMDQRMVVLPLVRLRKLRGGTYRAEVYAPPSGAVAPPGYYLVFVVNGGVPSKGVWVHIH</sequence>
<accession>A0A7N0TIU8</accession>
<evidence type="ECO:0000313" key="5">
    <source>
        <dbReference type="EnsemblPlants" id="Kaladp0037s0521.1.v1.1"/>
    </source>
</evidence>
<protein>
    <recommendedName>
        <fullName evidence="7">Galactose oxidase</fullName>
    </recommendedName>
</protein>
<dbReference type="Gene3D" id="2.130.10.80">
    <property type="entry name" value="Galactose oxidase/kelch, beta-propeller"/>
    <property type="match status" value="1"/>
</dbReference>
<dbReference type="Gramene" id="Kaladp0037s0521.1.v1.1">
    <property type="protein sequence ID" value="Kaladp0037s0521.1.v1.1"/>
    <property type="gene ID" value="Kaladp0037s0521.v1.1"/>
</dbReference>
<evidence type="ECO:0000313" key="6">
    <source>
        <dbReference type="Proteomes" id="UP000594263"/>
    </source>
</evidence>
<dbReference type="OMA" id="NKPNPGQ"/>
<evidence type="ECO:0000259" key="4">
    <source>
        <dbReference type="Pfam" id="PF09118"/>
    </source>
</evidence>
<organism evidence="5 6">
    <name type="scientific">Kalanchoe fedtschenkoi</name>
    <name type="common">Lavender scallops</name>
    <name type="synonym">South American air plant</name>
    <dbReference type="NCBI Taxonomy" id="63787"/>
    <lineage>
        <taxon>Eukaryota</taxon>
        <taxon>Viridiplantae</taxon>
        <taxon>Streptophyta</taxon>
        <taxon>Embryophyta</taxon>
        <taxon>Tracheophyta</taxon>
        <taxon>Spermatophyta</taxon>
        <taxon>Magnoliopsida</taxon>
        <taxon>eudicotyledons</taxon>
        <taxon>Gunneridae</taxon>
        <taxon>Pentapetalae</taxon>
        <taxon>Saxifragales</taxon>
        <taxon>Crassulaceae</taxon>
        <taxon>Kalanchoe</taxon>
    </lineage>
</organism>
<dbReference type="Pfam" id="PF07250">
    <property type="entry name" value="Glyoxal_oxid_N"/>
    <property type="match status" value="1"/>
</dbReference>
<evidence type="ECO:0000256" key="1">
    <source>
        <dbReference type="ARBA" id="ARBA00022729"/>
    </source>
</evidence>
<dbReference type="InterPro" id="IPR037293">
    <property type="entry name" value="Gal_Oxidase_central_sf"/>
</dbReference>
<keyword evidence="1 2" id="KW-0732">Signal</keyword>
<dbReference type="InterPro" id="IPR013783">
    <property type="entry name" value="Ig-like_fold"/>
</dbReference>
<evidence type="ECO:0000259" key="3">
    <source>
        <dbReference type="Pfam" id="PF07250"/>
    </source>
</evidence>
<dbReference type="InterPro" id="IPR014756">
    <property type="entry name" value="Ig_E-set"/>
</dbReference>
<evidence type="ECO:0000256" key="2">
    <source>
        <dbReference type="SAM" id="SignalP"/>
    </source>
</evidence>
<dbReference type="Proteomes" id="UP000594263">
    <property type="component" value="Unplaced"/>
</dbReference>
<dbReference type="CDD" id="cd02851">
    <property type="entry name" value="E_set_GO_C"/>
    <property type="match status" value="1"/>
</dbReference>
<dbReference type="EnsemblPlants" id="Kaladp0037s0521.1.v1.1">
    <property type="protein sequence ID" value="Kaladp0037s0521.1.v1.1"/>
    <property type="gene ID" value="Kaladp0037s0521.v1.1"/>
</dbReference>
<dbReference type="AlphaFoldDB" id="A0A7N0TIU8"/>
<feature type="domain" description="Glyoxal oxidase N-terminal" evidence="3">
    <location>
        <begin position="70"/>
        <end position="469"/>
    </location>
</feature>
<dbReference type="PANTHER" id="PTHR32208:SF93">
    <property type="entry name" value="ALDEHYDE OXIDASE GLOX1"/>
    <property type="match status" value="1"/>
</dbReference>
<feature type="chain" id="PRO_5029885536" description="Galactose oxidase" evidence="2">
    <location>
        <begin position="29"/>
        <end position="585"/>
    </location>
</feature>
<dbReference type="InterPro" id="IPR011043">
    <property type="entry name" value="Gal_Oxase/kelch_b-propeller"/>
</dbReference>
<name>A0A7N0TIU8_KALFE</name>
<proteinExistence type="predicted"/>